<reference evidence="2" key="1">
    <citation type="submission" date="2022-11" db="EMBL/GenBank/DDBJ databases">
        <title>Temperate bacteriophages infecting mucin-degrading bacterium Ruminococcus gnavus from the human gut.</title>
        <authorList>
            <person name="Buttimer C."/>
        </authorList>
    </citation>
    <scope>NUCLEOTIDE SEQUENCE</scope>
    <source>
        <strain evidence="2">CCUG 49994</strain>
    </source>
</reference>
<gene>
    <name evidence="2" type="ORF">OZZ17_03875</name>
</gene>
<evidence type="ECO:0008006" key="4">
    <source>
        <dbReference type="Google" id="ProtNLM"/>
    </source>
</evidence>
<evidence type="ECO:0000313" key="3">
    <source>
        <dbReference type="Proteomes" id="UP001079535"/>
    </source>
</evidence>
<proteinExistence type="predicted"/>
<dbReference type="RefSeq" id="WP_268803426.1">
    <property type="nucleotide sequence ID" value="NZ_JAPRAY010000003.1"/>
</dbReference>
<keyword evidence="1" id="KW-0812">Transmembrane</keyword>
<evidence type="ECO:0000313" key="2">
    <source>
        <dbReference type="EMBL" id="MCZ0666676.1"/>
    </source>
</evidence>
<keyword evidence="1" id="KW-0472">Membrane</keyword>
<sequence length="42" mass="4532">MGVSIGLIVGFFIGVVSSLFAISLCVASDERENFYTDTDDDK</sequence>
<accession>A0A9Q4HYG6</accession>
<keyword evidence="1" id="KW-1133">Transmembrane helix</keyword>
<name>A0A9Q4HYG6_MEDGN</name>
<comment type="caution">
    <text evidence="2">The sequence shown here is derived from an EMBL/GenBank/DDBJ whole genome shotgun (WGS) entry which is preliminary data.</text>
</comment>
<protein>
    <recommendedName>
        <fullName evidence="4">DUF3789 domain-containing protein</fullName>
    </recommendedName>
</protein>
<dbReference type="AlphaFoldDB" id="A0A9Q4HYG6"/>
<feature type="transmembrane region" description="Helical" evidence="1">
    <location>
        <begin position="6"/>
        <end position="27"/>
    </location>
</feature>
<organism evidence="2 3">
    <name type="scientific">Mediterraneibacter gnavus</name>
    <name type="common">Ruminococcus gnavus</name>
    <dbReference type="NCBI Taxonomy" id="33038"/>
    <lineage>
        <taxon>Bacteria</taxon>
        <taxon>Bacillati</taxon>
        <taxon>Bacillota</taxon>
        <taxon>Clostridia</taxon>
        <taxon>Lachnospirales</taxon>
        <taxon>Lachnospiraceae</taxon>
        <taxon>Mediterraneibacter</taxon>
    </lineage>
</organism>
<dbReference type="EMBL" id="JAPRAY010000003">
    <property type="protein sequence ID" value="MCZ0666676.1"/>
    <property type="molecule type" value="Genomic_DNA"/>
</dbReference>
<evidence type="ECO:0000256" key="1">
    <source>
        <dbReference type="SAM" id="Phobius"/>
    </source>
</evidence>
<dbReference type="Proteomes" id="UP001079535">
    <property type="component" value="Unassembled WGS sequence"/>
</dbReference>